<gene>
    <name evidence="5" type="ORF">HGA13_01570</name>
</gene>
<accession>A0A846XAU4</accession>
<dbReference type="AlphaFoldDB" id="A0A846XAU4"/>
<dbReference type="EMBL" id="JAAXOO010000001">
    <property type="protein sequence ID" value="NKY31766.1"/>
    <property type="molecule type" value="Genomic_DNA"/>
</dbReference>
<comment type="caution">
    <text evidence="5">The sequence shown here is derived from an EMBL/GenBank/DDBJ whole genome shotgun (WGS) entry which is preliminary data.</text>
</comment>
<evidence type="ECO:0000256" key="2">
    <source>
        <dbReference type="ARBA" id="ARBA00006411"/>
    </source>
</evidence>
<keyword evidence="4" id="KW-0143">Chaperone</keyword>
<sequence>MRSLSNDALLLAAERLGVQTLPRVLAAGPQQDSYTAWAAARDQALIALQADGVLDDHGEVDSELASALFTLAHPERELVARIYPGTTVTRVSIAQSAGHHAVATRIGDRYEIGLLWSDGTPDALATPLLTALGACDPADVPAFSASAGELAARLSAAEDTSGYVDALHALGLRGRDATQLGSALGSCHGFAEIVAYAHTDGVTVRAPGTVAVYDTRRGRIVSAPMVSPDQQVWTTLTAGSDHRVTQALAALFEGLPGGRWLTSSHGA</sequence>
<reference evidence="5 6" key="1">
    <citation type="submission" date="2020-04" db="EMBL/GenBank/DDBJ databases">
        <title>MicrobeNet Type strains.</title>
        <authorList>
            <person name="Nicholson A.C."/>
        </authorList>
    </citation>
    <scope>NUCLEOTIDE SEQUENCE [LARGE SCALE GENOMIC DNA]</scope>
    <source>
        <strain evidence="5 6">DSM 45078</strain>
    </source>
</reference>
<evidence type="ECO:0000256" key="3">
    <source>
        <dbReference type="ARBA" id="ARBA00022490"/>
    </source>
</evidence>
<dbReference type="Pfam" id="PF14011">
    <property type="entry name" value="ESX-1_EspG"/>
    <property type="match status" value="1"/>
</dbReference>
<keyword evidence="6" id="KW-1185">Reference proteome</keyword>
<dbReference type="RefSeq" id="WP_068035320.1">
    <property type="nucleotide sequence ID" value="NZ_JAAXOO010000001.1"/>
</dbReference>
<comment type="similarity">
    <text evidence="2">Belongs to the EspG family.</text>
</comment>
<comment type="subcellular location">
    <subcellularLocation>
        <location evidence="1">Cytoplasm</location>
    </subcellularLocation>
</comment>
<name>A0A846XAU4_9NOCA</name>
<keyword evidence="3" id="KW-0963">Cytoplasm</keyword>
<evidence type="ECO:0000313" key="6">
    <source>
        <dbReference type="Proteomes" id="UP000565715"/>
    </source>
</evidence>
<dbReference type="Proteomes" id="UP000565715">
    <property type="component" value="Unassembled WGS sequence"/>
</dbReference>
<evidence type="ECO:0000256" key="1">
    <source>
        <dbReference type="ARBA" id="ARBA00004496"/>
    </source>
</evidence>
<evidence type="ECO:0000313" key="5">
    <source>
        <dbReference type="EMBL" id="NKY31766.1"/>
    </source>
</evidence>
<proteinExistence type="inferred from homology"/>
<dbReference type="InterPro" id="IPR025734">
    <property type="entry name" value="EspG"/>
</dbReference>
<organism evidence="5 6">
    <name type="scientific">Nocardia speluncae</name>
    <dbReference type="NCBI Taxonomy" id="419477"/>
    <lineage>
        <taxon>Bacteria</taxon>
        <taxon>Bacillati</taxon>
        <taxon>Actinomycetota</taxon>
        <taxon>Actinomycetes</taxon>
        <taxon>Mycobacteriales</taxon>
        <taxon>Nocardiaceae</taxon>
        <taxon>Nocardia</taxon>
    </lineage>
</organism>
<evidence type="ECO:0000256" key="4">
    <source>
        <dbReference type="ARBA" id="ARBA00023186"/>
    </source>
</evidence>
<protein>
    <submittedName>
        <fullName evidence="5">ESX secretion-associated protein EspG</fullName>
    </submittedName>
</protein>